<reference evidence="1" key="1">
    <citation type="submission" date="2017-10" db="EMBL/GenBank/DDBJ databases">
        <title>Genome sequence of cellulolytic Lachnospiraceae bacterium XHS1971 isolated from hotspring sediment.</title>
        <authorList>
            <person name="Vasudevan G."/>
            <person name="Joshi A.J."/>
            <person name="Hivarkar S."/>
            <person name="Lanjekar V.B."/>
            <person name="Dhakephalkar P.K."/>
            <person name="Dagar S."/>
        </authorList>
    </citation>
    <scope>NUCLEOTIDE SEQUENCE</scope>
    <source>
        <strain evidence="1">XHS1971</strain>
    </source>
</reference>
<name>A0AC61D8V4_9FIRM</name>
<sequence length="199" mass="22994">MTILYKLGDSLYVNVTNKCPCACKFCIRIDHDNVNGEDNLWLPHDPSVEEIIEDFKNFCLEDYKELVFCGYGEPLIRIHEVIEVCKYVRSMSDIKIRVNTNGLSDLIHKKPTAHLLKGYVDGLSISLNAPTKEAYLEIVRPRFGIESFDAVLKFAEEAKEFIEDITFSVVDIIPKEQIEACRRIATERNIKFRIRTFIE</sequence>
<protein>
    <submittedName>
        <fullName evidence="1">TIGR04100 family radical SAM protein</fullName>
    </submittedName>
</protein>
<keyword evidence="2" id="KW-1185">Reference proteome</keyword>
<gene>
    <name evidence="1" type="ORF">CS063_17100</name>
</gene>
<dbReference type="Proteomes" id="UP000224460">
    <property type="component" value="Unassembled WGS sequence"/>
</dbReference>
<organism evidence="1 2">
    <name type="scientific">Sporanaerobium hydrogeniformans</name>
    <dbReference type="NCBI Taxonomy" id="3072179"/>
    <lineage>
        <taxon>Bacteria</taxon>
        <taxon>Bacillati</taxon>
        <taxon>Bacillota</taxon>
        <taxon>Clostridia</taxon>
        <taxon>Lachnospirales</taxon>
        <taxon>Lachnospiraceae</taxon>
        <taxon>Sporanaerobium</taxon>
    </lineage>
</organism>
<evidence type="ECO:0000313" key="2">
    <source>
        <dbReference type="Proteomes" id="UP000224460"/>
    </source>
</evidence>
<proteinExistence type="predicted"/>
<accession>A0AC61D8V4</accession>
<comment type="caution">
    <text evidence="1">The sequence shown here is derived from an EMBL/GenBank/DDBJ whole genome shotgun (WGS) entry which is preliminary data.</text>
</comment>
<evidence type="ECO:0000313" key="1">
    <source>
        <dbReference type="EMBL" id="PHV69206.1"/>
    </source>
</evidence>
<dbReference type="EMBL" id="PEDL01000043">
    <property type="protein sequence ID" value="PHV69206.1"/>
    <property type="molecule type" value="Genomic_DNA"/>
</dbReference>